<keyword evidence="5" id="KW-1185">Reference proteome</keyword>
<dbReference type="Pfam" id="PF00079">
    <property type="entry name" value="Serpin"/>
    <property type="match status" value="1"/>
</dbReference>
<dbReference type="GO" id="GO:0004867">
    <property type="term" value="F:serine-type endopeptidase inhibitor activity"/>
    <property type="evidence" value="ECO:0007669"/>
    <property type="project" value="UniProtKB-KW"/>
</dbReference>
<protein>
    <recommendedName>
        <fullName evidence="3">Serpin domain-containing protein</fullName>
    </recommendedName>
</protein>
<name>A0A3Q2QVG0_FUNHE</name>
<sequence>MGQTKANTTFSLALLRKLSEDNKTANIFFSPFSISSALAMVMLGARGNTAIQISEGHIRRFVKISPQCLKIQDCQDDVHSLFAKLLRDLNQPGGPFALSVANRLYGEQTYSFLQVRVC</sequence>
<evidence type="ECO:0000313" key="5">
    <source>
        <dbReference type="Proteomes" id="UP000265000"/>
    </source>
</evidence>
<dbReference type="PANTHER" id="PTHR11461">
    <property type="entry name" value="SERINE PROTEASE INHIBITOR, SERPIN"/>
    <property type="match status" value="1"/>
</dbReference>
<keyword evidence="1" id="KW-0646">Protease inhibitor</keyword>
<evidence type="ECO:0000256" key="1">
    <source>
        <dbReference type="ARBA" id="ARBA00022690"/>
    </source>
</evidence>
<dbReference type="InterPro" id="IPR023796">
    <property type="entry name" value="Serpin_dom"/>
</dbReference>
<evidence type="ECO:0000256" key="2">
    <source>
        <dbReference type="ARBA" id="ARBA00022900"/>
    </source>
</evidence>
<proteinExistence type="predicted"/>
<accession>A0A3Q2QVG0</accession>
<reference evidence="4" key="1">
    <citation type="submission" date="2025-08" db="UniProtKB">
        <authorList>
            <consortium name="Ensembl"/>
        </authorList>
    </citation>
    <scope>IDENTIFICATION</scope>
</reference>
<dbReference type="InterPro" id="IPR036186">
    <property type="entry name" value="Serpin_sf"/>
</dbReference>
<keyword evidence="2" id="KW-0722">Serine protease inhibitor</keyword>
<dbReference type="InterPro" id="IPR042178">
    <property type="entry name" value="Serpin_sf_1"/>
</dbReference>
<dbReference type="GeneTree" id="ENSGT00940000154835"/>
<dbReference type="SUPFAM" id="SSF56574">
    <property type="entry name" value="Serpins"/>
    <property type="match status" value="1"/>
</dbReference>
<evidence type="ECO:0000259" key="3">
    <source>
        <dbReference type="Pfam" id="PF00079"/>
    </source>
</evidence>
<dbReference type="Ensembl" id="ENSFHET00000024853.1">
    <property type="protein sequence ID" value="ENSFHEP00000031941.1"/>
    <property type="gene ID" value="ENSFHEG00000018144.1"/>
</dbReference>
<reference evidence="4" key="2">
    <citation type="submission" date="2025-09" db="UniProtKB">
        <authorList>
            <consortium name="Ensembl"/>
        </authorList>
    </citation>
    <scope>IDENTIFICATION</scope>
</reference>
<evidence type="ECO:0000313" key="4">
    <source>
        <dbReference type="Ensembl" id="ENSFHEP00000031941.1"/>
    </source>
</evidence>
<dbReference type="Gene3D" id="3.30.497.10">
    <property type="entry name" value="Antithrombin, subunit I, domain 2"/>
    <property type="match status" value="1"/>
</dbReference>
<dbReference type="STRING" id="8078.ENSFHEP00000031941"/>
<organism evidence="4 5">
    <name type="scientific">Fundulus heteroclitus</name>
    <name type="common">Killifish</name>
    <name type="synonym">Mummichog</name>
    <dbReference type="NCBI Taxonomy" id="8078"/>
    <lineage>
        <taxon>Eukaryota</taxon>
        <taxon>Metazoa</taxon>
        <taxon>Chordata</taxon>
        <taxon>Craniata</taxon>
        <taxon>Vertebrata</taxon>
        <taxon>Euteleostomi</taxon>
        <taxon>Actinopterygii</taxon>
        <taxon>Neopterygii</taxon>
        <taxon>Teleostei</taxon>
        <taxon>Neoteleostei</taxon>
        <taxon>Acanthomorphata</taxon>
        <taxon>Ovalentaria</taxon>
        <taxon>Atherinomorphae</taxon>
        <taxon>Cyprinodontiformes</taxon>
        <taxon>Fundulidae</taxon>
        <taxon>Fundulus</taxon>
    </lineage>
</organism>
<dbReference type="PANTHER" id="PTHR11461:SF204">
    <property type="entry name" value="SERPIN B6"/>
    <property type="match status" value="1"/>
</dbReference>
<dbReference type="InterPro" id="IPR000215">
    <property type="entry name" value="Serpin_fam"/>
</dbReference>
<dbReference type="AlphaFoldDB" id="A0A3Q2QVG0"/>
<dbReference type="Proteomes" id="UP000265000">
    <property type="component" value="Unplaced"/>
</dbReference>
<feature type="domain" description="Serpin" evidence="3">
    <location>
        <begin position="6"/>
        <end position="114"/>
    </location>
</feature>
<dbReference type="GO" id="GO:0005615">
    <property type="term" value="C:extracellular space"/>
    <property type="evidence" value="ECO:0007669"/>
    <property type="project" value="InterPro"/>
</dbReference>